<dbReference type="PANTHER" id="PTHR42899">
    <property type="entry name" value="SPERMATOGENESIS-ASSOCIATED PROTEIN 20"/>
    <property type="match status" value="1"/>
</dbReference>
<dbReference type="Pfam" id="PF03190">
    <property type="entry name" value="Thioredox_DsbH"/>
    <property type="match status" value="1"/>
</dbReference>
<dbReference type="PANTHER" id="PTHR42899:SF1">
    <property type="entry name" value="SPERMATOGENESIS-ASSOCIATED PROTEIN 20"/>
    <property type="match status" value="1"/>
</dbReference>
<accession>A0A381X9Q0</accession>
<evidence type="ECO:0000259" key="1">
    <source>
        <dbReference type="Pfam" id="PF03190"/>
    </source>
</evidence>
<feature type="non-terminal residue" evidence="2">
    <location>
        <position position="1"/>
    </location>
</feature>
<dbReference type="SUPFAM" id="SSF52833">
    <property type="entry name" value="Thioredoxin-like"/>
    <property type="match status" value="1"/>
</dbReference>
<evidence type="ECO:0000313" key="2">
    <source>
        <dbReference type="EMBL" id="SVA61464.1"/>
    </source>
</evidence>
<organism evidence="2">
    <name type="scientific">marine metagenome</name>
    <dbReference type="NCBI Taxonomy" id="408172"/>
    <lineage>
        <taxon>unclassified sequences</taxon>
        <taxon>metagenomes</taxon>
        <taxon>ecological metagenomes</taxon>
    </lineage>
</organism>
<dbReference type="InterPro" id="IPR036249">
    <property type="entry name" value="Thioredoxin-like_sf"/>
</dbReference>
<dbReference type="InterPro" id="IPR008928">
    <property type="entry name" value="6-hairpin_glycosidase_sf"/>
</dbReference>
<reference evidence="2" key="1">
    <citation type="submission" date="2018-05" db="EMBL/GenBank/DDBJ databases">
        <authorList>
            <person name="Lanie J.A."/>
            <person name="Ng W.-L."/>
            <person name="Kazmierczak K.M."/>
            <person name="Andrzejewski T.M."/>
            <person name="Davidsen T.M."/>
            <person name="Wayne K.J."/>
            <person name="Tettelin H."/>
            <person name="Glass J.I."/>
            <person name="Rusch D."/>
            <person name="Podicherti R."/>
            <person name="Tsui H.-C.T."/>
            <person name="Winkler M.E."/>
        </authorList>
    </citation>
    <scope>NUCLEOTIDE SEQUENCE</scope>
</reference>
<dbReference type="SUPFAM" id="SSF48208">
    <property type="entry name" value="Six-hairpin glycosidases"/>
    <property type="match status" value="1"/>
</dbReference>
<dbReference type="InterPro" id="IPR024705">
    <property type="entry name" value="Ssp411"/>
</dbReference>
<proteinExistence type="predicted"/>
<dbReference type="GO" id="GO:0005975">
    <property type="term" value="P:carbohydrate metabolic process"/>
    <property type="evidence" value="ECO:0007669"/>
    <property type="project" value="InterPro"/>
</dbReference>
<name>A0A381X9Q0_9ZZZZ</name>
<feature type="non-terminal residue" evidence="2">
    <location>
        <position position="470"/>
    </location>
</feature>
<dbReference type="InterPro" id="IPR004879">
    <property type="entry name" value="Ssp411-like_TRX"/>
</dbReference>
<feature type="domain" description="Spermatogenesis-associated protein 20-like TRX" evidence="1">
    <location>
        <begin position="11"/>
        <end position="159"/>
    </location>
</feature>
<dbReference type="Gene3D" id="3.40.30.10">
    <property type="entry name" value="Glutaredoxin"/>
    <property type="match status" value="1"/>
</dbReference>
<dbReference type="AlphaFoldDB" id="A0A381X9Q0"/>
<dbReference type="EMBL" id="UINC01014410">
    <property type="protein sequence ID" value="SVA61464.1"/>
    <property type="molecule type" value="Genomic_DNA"/>
</dbReference>
<sequence length="470" mass="52626">VLALGAPLLSNQLAGHPSPYLALHGEDPVAWQSWNEDALAVARKENRLLFLSVGYFSCHWCHVMQRESYRDQDIASLVNRHFVPVKVDRELEPALDKELMDFAYKTVGRGGWPLNVFVTPEGYPLYAVLYLPPEQFRNLLEQLSQLWEQDGERLSEIARQSGPARFPDPVGDIDGTLVATLNSRFVDAALSVVDDLDGGFGVQAKFPQTPQLDYLLAAYDRQPRQDLKDLLTLTLDNMAYRGLVDHLSGGFFRYTVDPGWEVPHFEKMLYTNALLARTYLRSAVILGRPEYSEVARRTLDFMALSMRTPGGGLIAAFSAVDDQGAEGAYYLWTESERADLLSVEEHEVLTAAWSLDRPPEFQTGHHLNHRRSVQDVAADLAIPVERVKRLLVQAMGRLLEARGQRTLPADKKILAGWNGLALSAFTDAARTLGDPRYLKAARGIRNYLARVCWDGKRLHRSIAGSRALGT</sequence>
<protein>
    <recommendedName>
        <fullName evidence="1">Spermatogenesis-associated protein 20-like TRX domain-containing protein</fullName>
    </recommendedName>
</protein>
<gene>
    <name evidence="2" type="ORF">METZ01_LOCUS114318</name>
</gene>